<dbReference type="OrthoDB" id="8929156at2759"/>
<dbReference type="PANTHER" id="PTHR23411">
    <property type="entry name" value="TAPASIN"/>
    <property type="match status" value="1"/>
</dbReference>
<name>A0A1V4JC76_PATFA</name>
<keyword evidence="4" id="KW-0732">Signal</keyword>
<sequence>MAGGLRLLRGALGGRGHPHLGGAVALRGALLLCAVLRSLAAGPAQAPTPAPPFRRVDIILGCSYLGENAGGSPRASGGSSSKHPATLVLRSVSVRDDGNLDDVTEYKAPQKKPDSSSPVVFEASAQSVSIPHAESLLHTDCEGEEVNCEISPYSPQQAVEGPCQTSWFIATLRLSSGISIVLVLKGPHCSSQEEEHHATLHPKLRIPMTKEGTLLTTVEFQSSSRNTSLRARLGSSVTLDCHFALAPSFTLSSLEWRRQHRGSGRRLFWYEVESIGSAAQPKVHVDVAELLGNGDASLSLQEVSVGDEGTYICLVSTPLHKVQHNIHLQVAEPPRVHLIPEVVSFERGETTTLTCNIAGYYPLDVSVSWTQKTPKKAKIRLSNARFSSHRQSRDGTYSITSYLSISSATAQAPATYSCRVSHMALEKPISVSAHLKAPEQTESEGLLGSFIATIIFIVVLFIVLGRRAAKPESEQLSRASE</sequence>
<dbReference type="Proteomes" id="UP000190648">
    <property type="component" value="Unassembled WGS sequence"/>
</dbReference>
<evidence type="ECO:0000256" key="2">
    <source>
        <dbReference type="SAM" id="MobiDB-lite"/>
    </source>
</evidence>
<keyword evidence="1" id="KW-0393">Immunoglobulin domain</keyword>
<evidence type="ECO:0000313" key="7">
    <source>
        <dbReference type="Proteomes" id="UP000190648"/>
    </source>
</evidence>
<dbReference type="InterPro" id="IPR003599">
    <property type="entry name" value="Ig_sub"/>
</dbReference>
<feature type="transmembrane region" description="Helical" evidence="3">
    <location>
        <begin position="445"/>
        <end position="464"/>
    </location>
</feature>
<evidence type="ECO:0000256" key="4">
    <source>
        <dbReference type="SAM" id="SignalP"/>
    </source>
</evidence>
<dbReference type="InterPro" id="IPR036179">
    <property type="entry name" value="Ig-like_dom_sf"/>
</dbReference>
<feature type="region of interest" description="Disordered" evidence="2">
    <location>
        <begin position="99"/>
        <end position="119"/>
    </location>
</feature>
<dbReference type="Gene3D" id="2.60.40.10">
    <property type="entry name" value="Immunoglobulins"/>
    <property type="match status" value="3"/>
</dbReference>
<feature type="domain" description="Ig-like" evidence="5">
    <location>
        <begin position="334"/>
        <end position="430"/>
    </location>
</feature>
<accession>A0A1V4JC76</accession>
<keyword evidence="3" id="KW-1133">Transmembrane helix</keyword>
<dbReference type="SMART" id="SM00408">
    <property type="entry name" value="IGc2"/>
    <property type="match status" value="2"/>
</dbReference>
<dbReference type="PROSITE" id="PS00290">
    <property type="entry name" value="IG_MHC"/>
    <property type="match status" value="1"/>
</dbReference>
<reference evidence="6 7" key="1">
    <citation type="submission" date="2016-02" db="EMBL/GenBank/DDBJ databases">
        <title>Band-tailed pigeon sequencing and assembly.</title>
        <authorList>
            <person name="Soares A.E."/>
            <person name="Novak B.J."/>
            <person name="Rice E.S."/>
            <person name="O'Connell B."/>
            <person name="Chang D."/>
            <person name="Weber S."/>
            <person name="Shapiro B."/>
        </authorList>
    </citation>
    <scope>NUCLEOTIDE SEQUENCE [LARGE SCALE GENOMIC DNA]</scope>
    <source>
        <strain evidence="6">BTP2013</strain>
        <tissue evidence="6">Blood</tissue>
    </source>
</reference>
<dbReference type="STRING" id="372326.A0A1V4JC76"/>
<dbReference type="InterPro" id="IPR003597">
    <property type="entry name" value="Ig_C1-set"/>
</dbReference>
<dbReference type="InterPro" id="IPR050380">
    <property type="entry name" value="Immune_Resp_Modulators"/>
</dbReference>
<keyword evidence="3" id="KW-0812">Transmembrane</keyword>
<dbReference type="EMBL" id="LSYS01008075">
    <property type="protein sequence ID" value="OPJ69347.1"/>
    <property type="molecule type" value="Genomic_DNA"/>
</dbReference>
<protein>
    <submittedName>
        <fullName evidence="6">Tapasin-related protein</fullName>
    </submittedName>
</protein>
<dbReference type="SMART" id="SM00407">
    <property type="entry name" value="IGc1"/>
    <property type="match status" value="1"/>
</dbReference>
<dbReference type="SMART" id="SM00409">
    <property type="entry name" value="IG"/>
    <property type="match status" value="2"/>
</dbReference>
<feature type="signal peptide" evidence="4">
    <location>
        <begin position="1"/>
        <end position="40"/>
    </location>
</feature>
<feature type="chain" id="PRO_5013002794" evidence="4">
    <location>
        <begin position="41"/>
        <end position="481"/>
    </location>
</feature>
<evidence type="ECO:0000256" key="1">
    <source>
        <dbReference type="ARBA" id="ARBA00023319"/>
    </source>
</evidence>
<evidence type="ECO:0000313" key="6">
    <source>
        <dbReference type="EMBL" id="OPJ69347.1"/>
    </source>
</evidence>
<organism evidence="6 7">
    <name type="scientific">Patagioenas fasciata monilis</name>
    <dbReference type="NCBI Taxonomy" id="372326"/>
    <lineage>
        <taxon>Eukaryota</taxon>
        <taxon>Metazoa</taxon>
        <taxon>Chordata</taxon>
        <taxon>Craniata</taxon>
        <taxon>Vertebrata</taxon>
        <taxon>Euteleostomi</taxon>
        <taxon>Archelosauria</taxon>
        <taxon>Archosauria</taxon>
        <taxon>Dinosauria</taxon>
        <taxon>Saurischia</taxon>
        <taxon>Theropoda</taxon>
        <taxon>Coelurosauria</taxon>
        <taxon>Aves</taxon>
        <taxon>Neognathae</taxon>
        <taxon>Neoaves</taxon>
        <taxon>Columbimorphae</taxon>
        <taxon>Columbiformes</taxon>
        <taxon>Columbidae</taxon>
        <taxon>Patagioenas</taxon>
    </lineage>
</organism>
<dbReference type="Pfam" id="PF07654">
    <property type="entry name" value="C1-set"/>
    <property type="match status" value="1"/>
</dbReference>
<dbReference type="InterPro" id="IPR003006">
    <property type="entry name" value="Ig/MHC_CS"/>
</dbReference>
<dbReference type="PROSITE" id="PS50835">
    <property type="entry name" value="IG_LIKE"/>
    <property type="match status" value="2"/>
</dbReference>
<dbReference type="InterPro" id="IPR013783">
    <property type="entry name" value="Ig-like_fold"/>
</dbReference>
<keyword evidence="3" id="KW-0472">Membrane</keyword>
<evidence type="ECO:0000256" key="3">
    <source>
        <dbReference type="SAM" id="Phobius"/>
    </source>
</evidence>
<keyword evidence="7" id="KW-1185">Reference proteome</keyword>
<dbReference type="InterPro" id="IPR007110">
    <property type="entry name" value="Ig-like_dom"/>
</dbReference>
<dbReference type="InterPro" id="IPR013106">
    <property type="entry name" value="Ig_V-set"/>
</dbReference>
<dbReference type="SUPFAM" id="SSF48726">
    <property type="entry name" value="Immunoglobulin"/>
    <property type="match status" value="2"/>
</dbReference>
<comment type="caution">
    <text evidence="6">The sequence shown here is derived from an EMBL/GenBank/DDBJ whole genome shotgun (WGS) entry which is preliminary data.</text>
</comment>
<gene>
    <name evidence="6" type="primary">TAPBPL</name>
    <name evidence="6" type="ORF">AV530_012423</name>
</gene>
<dbReference type="SMART" id="SM00406">
    <property type="entry name" value="IGv"/>
    <property type="match status" value="1"/>
</dbReference>
<proteinExistence type="predicted"/>
<evidence type="ECO:0000259" key="5">
    <source>
        <dbReference type="PROSITE" id="PS50835"/>
    </source>
</evidence>
<dbReference type="AlphaFoldDB" id="A0A1V4JC76"/>
<feature type="domain" description="Ig-like" evidence="5">
    <location>
        <begin position="202"/>
        <end position="323"/>
    </location>
</feature>
<dbReference type="InterPro" id="IPR003598">
    <property type="entry name" value="Ig_sub2"/>
</dbReference>
<dbReference type="Pfam" id="PF07686">
    <property type="entry name" value="V-set"/>
    <property type="match status" value="1"/>
</dbReference>